<evidence type="ECO:0000313" key="1">
    <source>
        <dbReference type="EMBL" id="CAB4628782.1"/>
    </source>
</evidence>
<name>A0A6J6IVM4_9ZZZZ</name>
<reference evidence="1" key="1">
    <citation type="submission" date="2020-05" db="EMBL/GenBank/DDBJ databases">
        <authorList>
            <person name="Chiriac C."/>
            <person name="Salcher M."/>
            <person name="Ghai R."/>
            <person name="Kavagutti S V."/>
        </authorList>
    </citation>
    <scope>NUCLEOTIDE SEQUENCE</scope>
</reference>
<accession>A0A6J6IVM4</accession>
<dbReference type="AlphaFoldDB" id="A0A6J6IVM4"/>
<proteinExistence type="predicted"/>
<gene>
    <name evidence="1" type="ORF">UFOPK1946_01000</name>
</gene>
<sequence>MKFDASLFRQFPQSRDASLFRLVKLLRSDRGSATVEFVTLALPLFIPLFIFLSQYSLESNLEGSLRTLSREMARGIVTSENDSIAEAVSNEIFIKAGSVLGFEEAINSGEITYEIHCRIQPCISPNNEVKVTITSMNLRHSISAVEYVSPWA</sequence>
<protein>
    <submittedName>
        <fullName evidence="1">Unannotated protein</fullName>
    </submittedName>
</protein>
<organism evidence="1">
    <name type="scientific">freshwater metagenome</name>
    <dbReference type="NCBI Taxonomy" id="449393"/>
    <lineage>
        <taxon>unclassified sequences</taxon>
        <taxon>metagenomes</taxon>
        <taxon>ecological metagenomes</taxon>
    </lineage>
</organism>
<dbReference type="EMBL" id="CAEZVG010000068">
    <property type="protein sequence ID" value="CAB4628782.1"/>
    <property type="molecule type" value="Genomic_DNA"/>
</dbReference>